<dbReference type="InterPro" id="IPR050297">
    <property type="entry name" value="LipidA_mod_glycosyltrf_83"/>
</dbReference>
<evidence type="ECO:0000256" key="5">
    <source>
        <dbReference type="ARBA" id="ARBA00022692"/>
    </source>
</evidence>
<evidence type="ECO:0000256" key="6">
    <source>
        <dbReference type="ARBA" id="ARBA00022989"/>
    </source>
</evidence>
<evidence type="ECO:0000256" key="7">
    <source>
        <dbReference type="ARBA" id="ARBA00023136"/>
    </source>
</evidence>
<feature type="transmembrane region" description="Helical" evidence="8">
    <location>
        <begin position="218"/>
        <end position="235"/>
    </location>
</feature>
<feature type="transmembrane region" description="Helical" evidence="8">
    <location>
        <begin position="336"/>
        <end position="356"/>
    </location>
</feature>
<dbReference type="EMBL" id="CP000473">
    <property type="protein sequence ID" value="ABJ81555.1"/>
    <property type="molecule type" value="Genomic_DNA"/>
</dbReference>
<organism evidence="9">
    <name type="scientific">Solibacter usitatus (strain Ellin6076)</name>
    <dbReference type="NCBI Taxonomy" id="234267"/>
    <lineage>
        <taxon>Bacteria</taxon>
        <taxon>Pseudomonadati</taxon>
        <taxon>Acidobacteriota</taxon>
        <taxon>Terriglobia</taxon>
        <taxon>Bryobacterales</taxon>
        <taxon>Solibacteraceae</taxon>
        <taxon>Candidatus Solibacter</taxon>
    </lineage>
</organism>
<dbReference type="AlphaFoldDB" id="Q02BL1"/>
<dbReference type="eggNOG" id="COG1807">
    <property type="taxonomic scope" value="Bacteria"/>
</dbReference>
<evidence type="ECO:0000256" key="8">
    <source>
        <dbReference type="SAM" id="Phobius"/>
    </source>
</evidence>
<proteinExistence type="predicted"/>
<evidence type="ECO:0000256" key="1">
    <source>
        <dbReference type="ARBA" id="ARBA00004651"/>
    </source>
</evidence>
<dbReference type="GO" id="GO:0009103">
    <property type="term" value="P:lipopolysaccharide biosynthetic process"/>
    <property type="evidence" value="ECO:0007669"/>
    <property type="project" value="UniProtKB-ARBA"/>
</dbReference>
<dbReference type="InParanoid" id="Q02BL1"/>
<keyword evidence="6 8" id="KW-1133">Transmembrane helix</keyword>
<feature type="transmembrane region" description="Helical" evidence="8">
    <location>
        <begin position="12"/>
        <end position="34"/>
    </location>
</feature>
<evidence type="ECO:0000256" key="3">
    <source>
        <dbReference type="ARBA" id="ARBA00022676"/>
    </source>
</evidence>
<accession>Q02BL1</accession>
<keyword evidence="3" id="KW-0328">Glycosyltransferase</keyword>
<dbReference type="HOGENOM" id="CLU_639196_0_0_0"/>
<keyword evidence="5 8" id="KW-0812">Transmembrane</keyword>
<dbReference type="PANTHER" id="PTHR33908">
    <property type="entry name" value="MANNOSYLTRANSFERASE YKCB-RELATED"/>
    <property type="match status" value="1"/>
</dbReference>
<evidence type="ECO:0000256" key="4">
    <source>
        <dbReference type="ARBA" id="ARBA00022679"/>
    </source>
</evidence>
<dbReference type="GO" id="GO:0005886">
    <property type="term" value="C:plasma membrane"/>
    <property type="evidence" value="ECO:0007669"/>
    <property type="project" value="UniProtKB-SubCell"/>
</dbReference>
<gene>
    <name evidence="9" type="ordered locus">Acid_0549</name>
</gene>
<sequence>MSGIPRSGLRTALLCFVVAAVIRLSILFGTGLYLKLDRTEMASAAVTFAHTGQLGNPYMALPTGPTAHVAPVYPLLLAIIYRTFGDGQTGEIIKQIVASCVSSARTPLLVLLTLTLGFGDGVALVAGLFSAIHIGAFETELKGDWEGPMAANALLILVISAYRIGWRRLPTPVEALCYGLGWGVALLIAPGLLPVGVGLAMLGCAAAIRRAPHESVKALLLFSLGCMLALSPWAIRNRLVLGGLVWGRDNFGLELSVSNGPGASWSNPENHDRIYSMHPSRYLPAAQKVRAQGELAFEADREREAIGWIRGHPREFVRLTENRVWHFWFPVGRNRVHQLALATLTLLAIAGLVVMWRRAHPGFTLTTLIWTTYPMLYYVIQWSSRYRQPIEWSLILCASVAAYEGYTKARQALM</sequence>
<evidence type="ECO:0000313" key="9">
    <source>
        <dbReference type="EMBL" id="ABJ81555.1"/>
    </source>
</evidence>
<feature type="transmembrane region" description="Helical" evidence="8">
    <location>
        <begin position="108"/>
        <end position="137"/>
    </location>
</feature>
<dbReference type="PANTHER" id="PTHR33908:SF11">
    <property type="entry name" value="MEMBRANE PROTEIN"/>
    <property type="match status" value="1"/>
</dbReference>
<evidence type="ECO:0000256" key="2">
    <source>
        <dbReference type="ARBA" id="ARBA00022475"/>
    </source>
</evidence>
<feature type="transmembrane region" description="Helical" evidence="8">
    <location>
        <begin position="363"/>
        <end position="380"/>
    </location>
</feature>
<evidence type="ECO:0008006" key="10">
    <source>
        <dbReference type="Google" id="ProtNLM"/>
    </source>
</evidence>
<dbReference type="KEGG" id="sus:Acid_0549"/>
<protein>
    <recommendedName>
        <fullName evidence="10">Glycosyltransferase RgtA/B/C/D-like domain-containing protein</fullName>
    </recommendedName>
</protein>
<feature type="transmembrane region" description="Helical" evidence="8">
    <location>
        <begin position="178"/>
        <end position="206"/>
    </location>
</feature>
<comment type="subcellular location">
    <subcellularLocation>
        <location evidence="1">Cell membrane</location>
        <topology evidence="1">Multi-pass membrane protein</topology>
    </subcellularLocation>
</comment>
<name>Q02BL1_SOLUE</name>
<keyword evidence="4" id="KW-0808">Transferase</keyword>
<reference evidence="9" key="1">
    <citation type="submission" date="2006-10" db="EMBL/GenBank/DDBJ databases">
        <title>Complete sequence of Solibacter usitatus Ellin6076.</title>
        <authorList>
            <consortium name="US DOE Joint Genome Institute"/>
            <person name="Copeland A."/>
            <person name="Lucas S."/>
            <person name="Lapidus A."/>
            <person name="Barry K."/>
            <person name="Detter J.C."/>
            <person name="Glavina del Rio T."/>
            <person name="Hammon N."/>
            <person name="Israni S."/>
            <person name="Dalin E."/>
            <person name="Tice H."/>
            <person name="Pitluck S."/>
            <person name="Thompson L.S."/>
            <person name="Brettin T."/>
            <person name="Bruce D."/>
            <person name="Han C."/>
            <person name="Tapia R."/>
            <person name="Gilna P."/>
            <person name="Schmutz J."/>
            <person name="Larimer F."/>
            <person name="Land M."/>
            <person name="Hauser L."/>
            <person name="Kyrpides N."/>
            <person name="Mikhailova N."/>
            <person name="Janssen P.H."/>
            <person name="Kuske C.R."/>
            <person name="Richardson P."/>
        </authorList>
    </citation>
    <scope>NUCLEOTIDE SEQUENCE</scope>
    <source>
        <strain evidence="9">Ellin6076</strain>
    </source>
</reference>
<keyword evidence="7 8" id="KW-0472">Membrane</keyword>
<feature type="transmembrane region" description="Helical" evidence="8">
    <location>
        <begin position="149"/>
        <end position="166"/>
    </location>
</feature>
<keyword evidence="2" id="KW-1003">Cell membrane</keyword>
<dbReference type="GO" id="GO:0016763">
    <property type="term" value="F:pentosyltransferase activity"/>
    <property type="evidence" value="ECO:0007669"/>
    <property type="project" value="TreeGrafter"/>
</dbReference>